<keyword evidence="2" id="KW-1185">Reference proteome</keyword>
<gene>
    <name evidence="1" type="ORF">O1611_g3894</name>
</gene>
<evidence type="ECO:0000313" key="1">
    <source>
        <dbReference type="EMBL" id="KAJ8129740.1"/>
    </source>
</evidence>
<dbReference type="EMBL" id="JAPUUL010000675">
    <property type="protein sequence ID" value="KAJ8129740.1"/>
    <property type="molecule type" value="Genomic_DNA"/>
</dbReference>
<proteinExistence type="predicted"/>
<sequence length="89" mass="10312">MTRYDNGLGLNDDTRSRINSICQEIQAIYDAGTPVFTKDSIRKVGEELKRFQNRERDDSAKVKFRGINGIDYEVFVKPPLSEREREEEG</sequence>
<reference evidence="1" key="1">
    <citation type="submission" date="2022-12" db="EMBL/GenBank/DDBJ databases">
        <title>Genome Sequence of Lasiodiplodia mahajangana.</title>
        <authorList>
            <person name="Buettner E."/>
        </authorList>
    </citation>
    <scope>NUCLEOTIDE SEQUENCE</scope>
    <source>
        <strain evidence="1">VT137</strain>
    </source>
</reference>
<accession>A0ACC2JQI5</accession>
<protein>
    <submittedName>
        <fullName evidence="1">Uncharacterized protein</fullName>
    </submittedName>
</protein>
<organism evidence="1 2">
    <name type="scientific">Lasiodiplodia mahajangana</name>
    <dbReference type="NCBI Taxonomy" id="1108764"/>
    <lineage>
        <taxon>Eukaryota</taxon>
        <taxon>Fungi</taxon>
        <taxon>Dikarya</taxon>
        <taxon>Ascomycota</taxon>
        <taxon>Pezizomycotina</taxon>
        <taxon>Dothideomycetes</taxon>
        <taxon>Dothideomycetes incertae sedis</taxon>
        <taxon>Botryosphaeriales</taxon>
        <taxon>Botryosphaeriaceae</taxon>
        <taxon>Lasiodiplodia</taxon>
    </lineage>
</organism>
<comment type="caution">
    <text evidence="1">The sequence shown here is derived from an EMBL/GenBank/DDBJ whole genome shotgun (WGS) entry which is preliminary data.</text>
</comment>
<evidence type="ECO:0000313" key="2">
    <source>
        <dbReference type="Proteomes" id="UP001153332"/>
    </source>
</evidence>
<dbReference type="Proteomes" id="UP001153332">
    <property type="component" value="Unassembled WGS sequence"/>
</dbReference>
<name>A0ACC2JQI5_9PEZI</name>